<dbReference type="SMART" id="SM00636">
    <property type="entry name" value="Glyco_18"/>
    <property type="match status" value="1"/>
</dbReference>
<organism evidence="9">
    <name type="scientific">Rhipicephalus zambeziensis</name>
    <dbReference type="NCBI Taxonomy" id="60191"/>
    <lineage>
        <taxon>Eukaryota</taxon>
        <taxon>Metazoa</taxon>
        <taxon>Ecdysozoa</taxon>
        <taxon>Arthropoda</taxon>
        <taxon>Chelicerata</taxon>
        <taxon>Arachnida</taxon>
        <taxon>Acari</taxon>
        <taxon>Parasitiformes</taxon>
        <taxon>Ixodida</taxon>
        <taxon>Ixodoidea</taxon>
        <taxon>Ixodidae</taxon>
        <taxon>Rhipicephalinae</taxon>
        <taxon>Rhipicephalus</taxon>
        <taxon>Rhipicephalus</taxon>
    </lineage>
</organism>
<dbReference type="FunFam" id="3.10.50.10:FF:000003">
    <property type="entry name" value="Class V chitinase CHIT5b"/>
    <property type="match status" value="1"/>
</dbReference>
<dbReference type="InterPro" id="IPR001223">
    <property type="entry name" value="Glyco_hydro18_cat"/>
</dbReference>
<dbReference type="GO" id="GO:0008061">
    <property type="term" value="F:chitin binding"/>
    <property type="evidence" value="ECO:0007669"/>
    <property type="project" value="InterPro"/>
</dbReference>
<evidence type="ECO:0000256" key="2">
    <source>
        <dbReference type="ARBA" id="ARBA00022801"/>
    </source>
</evidence>
<evidence type="ECO:0000256" key="3">
    <source>
        <dbReference type="ARBA" id="ARBA00023180"/>
    </source>
</evidence>
<keyword evidence="4 5" id="KW-0326">Glycosidase</keyword>
<dbReference type="Gene3D" id="3.20.20.80">
    <property type="entry name" value="Glycosidases"/>
    <property type="match status" value="1"/>
</dbReference>
<evidence type="ECO:0000256" key="5">
    <source>
        <dbReference type="RuleBase" id="RU000489"/>
    </source>
</evidence>
<keyword evidence="2 5" id="KW-0378">Hydrolase</keyword>
<evidence type="ECO:0000313" key="9">
    <source>
        <dbReference type="EMBL" id="MAA17736.1"/>
    </source>
</evidence>
<dbReference type="InterPro" id="IPR017853">
    <property type="entry name" value="GH"/>
</dbReference>
<dbReference type="PROSITE" id="PS51910">
    <property type="entry name" value="GH18_2"/>
    <property type="match status" value="1"/>
</dbReference>
<feature type="domain" description="GH18" evidence="8">
    <location>
        <begin position="49"/>
        <end position="403"/>
    </location>
</feature>
<dbReference type="InterPro" id="IPR029070">
    <property type="entry name" value="Chitinase_insertion_sf"/>
</dbReference>
<dbReference type="PANTHER" id="PTHR11177:SF390">
    <property type="entry name" value="CHITINASE 11"/>
    <property type="match status" value="1"/>
</dbReference>
<dbReference type="InterPro" id="IPR050314">
    <property type="entry name" value="Glycosyl_Hydrlase_18"/>
</dbReference>
<accession>A0A224YJD0</accession>
<dbReference type="PANTHER" id="PTHR11177">
    <property type="entry name" value="CHITINASE"/>
    <property type="match status" value="1"/>
</dbReference>
<dbReference type="SUPFAM" id="SSF51445">
    <property type="entry name" value="(Trans)glycosidases"/>
    <property type="match status" value="1"/>
</dbReference>
<dbReference type="GO" id="GO:0005975">
    <property type="term" value="P:carbohydrate metabolic process"/>
    <property type="evidence" value="ECO:0007669"/>
    <property type="project" value="InterPro"/>
</dbReference>
<dbReference type="Pfam" id="PF00704">
    <property type="entry name" value="Glyco_hydro_18"/>
    <property type="match status" value="1"/>
</dbReference>
<dbReference type="GO" id="GO:0006032">
    <property type="term" value="P:chitin catabolic process"/>
    <property type="evidence" value="ECO:0007669"/>
    <property type="project" value="UniProtKB-ARBA"/>
</dbReference>
<evidence type="ECO:0000259" key="8">
    <source>
        <dbReference type="PROSITE" id="PS51910"/>
    </source>
</evidence>
<feature type="signal peptide" evidence="7">
    <location>
        <begin position="1"/>
        <end position="22"/>
    </location>
</feature>
<feature type="chain" id="PRO_5013234236" evidence="7">
    <location>
        <begin position="23"/>
        <end position="403"/>
    </location>
</feature>
<dbReference type="InterPro" id="IPR011583">
    <property type="entry name" value="Chitinase_II/V-like_cat"/>
</dbReference>
<keyword evidence="9" id="KW-0430">Lectin</keyword>
<evidence type="ECO:0000256" key="6">
    <source>
        <dbReference type="RuleBase" id="RU004453"/>
    </source>
</evidence>
<keyword evidence="3" id="KW-0325">Glycoprotein</keyword>
<dbReference type="GO" id="GO:0004568">
    <property type="term" value="F:chitinase activity"/>
    <property type="evidence" value="ECO:0007669"/>
    <property type="project" value="UniProtKB-ARBA"/>
</dbReference>
<keyword evidence="1 7" id="KW-0732">Signal</keyword>
<evidence type="ECO:0000256" key="1">
    <source>
        <dbReference type="ARBA" id="ARBA00022729"/>
    </source>
</evidence>
<dbReference type="EMBL" id="GFPF01006590">
    <property type="protein sequence ID" value="MAA17736.1"/>
    <property type="molecule type" value="Transcribed_RNA"/>
</dbReference>
<evidence type="ECO:0000256" key="7">
    <source>
        <dbReference type="SAM" id="SignalP"/>
    </source>
</evidence>
<reference evidence="9" key="1">
    <citation type="journal article" date="2017" name="Parasit. Vectors">
        <title>Sialotranscriptomics of Rhipicephalus zambeziensis reveals intricate expression profiles of secretory proteins and suggests tight temporal transcriptional regulation during blood-feeding.</title>
        <authorList>
            <person name="de Castro M.H."/>
            <person name="de Klerk D."/>
            <person name="Pienaar R."/>
            <person name="Rees D.J.G."/>
            <person name="Mans B.J."/>
        </authorList>
    </citation>
    <scope>NUCLEOTIDE SEQUENCE</scope>
    <source>
        <tissue evidence="9">Salivary glands</tissue>
    </source>
</reference>
<evidence type="ECO:0000256" key="4">
    <source>
        <dbReference type="ARBA" id="ARBA00023295"/>
    </source>
</evidence>
<dbReference type="AlphaFoldDB" id="A0A224YJD0"/>
<dbReference type="PROSITE" id="PS01095">
    <property type="entry name" value="GH18_1"/>
    <property type="match status" value="1"/>
</dbReference>
<sequence length="403" mass="44449">MKWTCVAHAALIWALLNVAATAEEDRSNRVPTLHEPSSHVPAWRGPAAKKRVCYYVLPSTLDPGPAMAELCTHLLCGFAAVRDGALVPQQPADTIQYSRLVALKIANPSLRVMLSLGATGSKGVFSAVIASSIGRKMFIASAIALLREYGFDGIDFDWEFPGQGAPPEEDRKNFDVFLEEIRESFKNESHATHRNELLLSVAVAATAELIQQGYDASAISRYADFINLMAYDYHMYKPYLPFTGHNSPLFKRKVEEGIFSTLHVAWSAEYWVELGANRSKLIVGLPLYGRTYTLLRPESHGFDAPATGIGPCDGSVSYPWVCEFLKDGATSVFDDESQVPYAYKNLTWVGYDNVSSIRSKVVWVVARGFGGVMTFALNHDDAENECGHGPFPIHAMIRNMLSS</sequence>
<dbReference type="GO" id="GO:0005576">
    <property type="term" value="C:extracellular region"/>
    <property type="evidence" value="ECO:0007669"/>
    <property type="project" value="TreeGrafter"/>
</dbReference>
<dbReference type="GO" id="GO:0030246">
    <property type="term" value="F:carbohydrate binding"/>
    <property type="evidence" value="ECO:0007669"/>
    <property type="project" value="UniProtKB-KW"/>
</dbReference>
<dbReference type="SUPFAM" id="SSF54556">
    <property type="entry name" value="Chitinase insertion domain"/>
    <property type="match status" value="1"/>
</dbReference>
<proteinExistence type="inferred from homology"/>
<name>A0A224YJD0_9ACAR</name>
<protein>
    <submittedName>
        <fullName evidence="9">Catalytically inactive chitinase like lectin</fullName>
    </submittedName>
</protein>
<comment type="similarity">
    <text evidence="6">Belongs to the glycosyl hydrolase 18 family.</text>
</comment>
<dbReference type="Gene3D" id="3.10.50.10">
    <property type="match status" value="1"/>
</dbReference>
<dbReference type="InterPro" id="IPR001579">
    <property type="entry name" value="Glyco_hydro_18_chit_AS"/>
</dbReference>